<gene>
    <name evidence="1" type="ORF">ACFSOY_17185</name>
</gene>
<evidence type="ECO:0000313" key="2">
    <source>
        <dbReference type="Proteomes" id="UP001597343"/>
    </source>
</evidence>
<comment type="caution">
    <text evidence="1">The sequence shown here is derived from an EMBL/GenBank/DDBJ whole genome shotgun (WGS) entry which is preliminary data.</text>
</comment>
<keyword evidence="2" id="KW-1185">Reference proteome</keyword>
<reference evidence="2" key="1">
    <citation type="journal article" date="2019" name="Int. J. Syst. Evol. Microbiol.">
        <title>The Global Catalogue of Microorganisms (GCM) 10K type strain sequencing project: providing services to taxonomists for standard genome sequencing and annotation.</title>
        <authorList>
            <consortium name="The Broad Institute Genomics Platform"/>
            <consortium name="The Broad Institute Genome Sequencing Center for Infectious Disease"/>
            <person name="Wu L."/>
            <person name="Ma J."/>
        </authorList>
    </citation>
    <scope>NUCLEOTIDE SEQUENCE [LARGE SCALE GENOMIC DNA]</scope>
    <source>
        <strain evidence="2">CGMCC 1.13574</strain>
    </source>
</reference>
<protein>
    <submittedName>
        <fullName evidence="1">Uncharacterized protein</fullName>
    </submittedName>
</protein>
<dbReference type="EMBL" id="JBHUIO010000011">
    <property type="protein sequence ID" value="MFD2171698.1"/>
    <property type="molecule type" value="Genomic_DNA"/>
</dbReference>
<accession>A0ABW5A0C0</accession>
<sequence>MAQNGGKKQNVYKIDNWNQMNIHQHGRRYVVSEISSIEGELTYDFASRQEMQRWAEHRFAPANFECTEEERAIILDKFKRV</sequence>
<dbReference type="Proteomes" id="UP001597343">
    <property type="component" value="Unassembled WGS sequence"/>
</dbReference>
<dbReference type="RefSeq" id="WP_386048723.1">
    <property type="nucleotide sequence ID" value="NZ_JBHUIO010000011.1"/>
</dbReference>
<evidence type="ECO:0000313" key="1">
    <source>
        <dbReference type="EMBL" id="MFD2171698.1"/>
    </source>
</evidence>
<organism evidence="1 2">
    <name type="scientific">Tumebacillus lipolyticus</name>
    <dbReference type="NCBI Taxonomy" id="1280370"/>
    <lineage>
        <taxon>Bacteria</taxon>
        <taxon>Bacillati</taxon>
        <taxon>Bacillota</taxon>
        <taxon>Bacilli</taxon>
        <taxon>Bacillales</taxon>
        <taxon>Alicyclobacillaceae</taxon>
        <taxon>Tumebacillus</taxon>
    </lineage>
</organism>
<name>A0ABW5A0C0_9BACL</name>
<proteinExistence type="predicted"/>